<name>A0A368JR41_9BACT</name>
<gene>
    <name evidence="1" type="ORF">DUE52_16050</name>
</gene>
<proteinExistence type="predicted"/>
<keyword evidence="2" id="KW-1185">Reference proteome</keyword>
<dbReference type="Proteomes" id="UP000253383">
    <property type="component" value="Unassembled WGS sequence"/>
</dbReference>
<dbReference type="AlphaFoldDB" id="A0A368JR41"/>
<accession>A0A368JR41</accession>
<organism evidence="1 2">
    <name type="scientific">Larkinella punicea</name>
    <dbReference type="NCBI Taxonomy" id="2315727"/>
    <lineage>
        <taxon>Bacteria</taxon>
        <taxon>Pseudomonadati</taxon>
        <taxon>Bacteroidota</taxon>
        <taxon>Cytophagia</taxon>
        <taxon>Cytophagales</taxon>
        <taxon>Spirosomataceae</taxon>
        <taxon>Larkinella</taxon>
    </lineage>
</organism>
<reference evidence="1 2" key="1">
    <citation type="submission" date="2018-07" db="EMBL/GenBank/DDBJ databases">
        <title>Genome analysis of Larkinella rosea.</title>
        <authorList>
            <person name="Zhou Z."/>
            <person name="Wang G."/>
        </authorList>
    </citation>
    <scope>NUCLEOTIDE SEQUENCE [LARGE SCALE GENOMIC DNA]</scope>
    <source>
        <strain evidence="2">zzj9</strain>
    </source>
</reference>
<dbReference type="EMBL" id="QOWE01000012">
    <property type="protein sequence ID" value="RCR68621.1"/>
    <property type="molecule type" value="Genomic_DNA"/>
</dbReference>
<evidence type="ECO:0000313" key="1">
    <source>
        <dbReference type="EMBL" id="RCR68621.1"/>
    </source>
</evidence>
<evidence type="ECO:0000313" key="2">
    <source>
        <dbReference type="Proteomes" id="UP000253383"/>
    </source>
</evidence>
<sequence length="79" mass="9210">METFGQLQFNQQLEFVFRFGKYQATRQTPAGIVKLVRLPGFFVEAQYKPDNETIERLVPLQNELTLSVKYPSLAKISWN</sequence>
<protein>
    <submittedName>
        <fullName evidence="1">Uncharacterized protein</fullName>
    </submittedName>
</protein>
<comment type="caution">
    <text evidence="1">The sequence shown here is derived from an EMBL/GenBank/DDBJ whole genome shotgun (WGS) entry which is preliminary data.</text>
</comment>